<feature type="non-terminal residue" evidence="4">
    <location>
        <position position="199"/>
    </location>
</feature>
<evidence type="ECO:0000256" key="2">
    <source>
        <dbReference type="ARBA" id="ARBA00022723"/>
    </source>
</evidence>
<evidence type="ECO:0000259" key="3">
    <source>
        <dbReference type="Pfam" id="PF13359"/>
    </source>
</evidence>
<proteinExistence type="predicted"/>
<comment type="cofactor">
    <cofactor evidence="1">
        <name>a divalent metal cation</name>
        <dbReference type="ChEBI" id="CHEBI:60240"/>
    </cofactor>
</comment>
<evidence type="ECO:0000313" key="4">
    <source>
        <dbReference type="EMBL" id="WAR11588.1"/>
    </source>
</evidence>
<gene>
    <name evidence="4" type="ORF">MAR_025768</name>
</gene>
<accession>A0ABY7ESP6</accession>
<sequence>MILVGIVEPTIGPATRGGGQPSPPSHDGIVLPSVFRNWSASHRYCTGSWRVKVGCRQGNSCRICYPFRTVKDVKFPTGLEIESVKRKFYSVAGSPNVVGAVDGTHVKIQAPPDNEADYVNRKGYHSLNEQMVCDANPCMTVACSRRGSCARSWRLQFFKGVPPDSIPPGIPEFGFVLEKFKDNFLCQCNLANWTATGGH</sequence>
<evidence type="ECO:0000313" key="5">
    <source>
        <dbReference type="Proteomes" id="UP001164746"/>
    </source>
</evidence>
<dbReference type="InterPro" id="IPR027806">
    <property type="entry name" value="HARBI1_dom"/>
</dbReference>
<dbReference type="Proteomes" id="UP001164746">
    <property type="component" value="Chromosome 8"/>
</dbReference>
<organism evidence="4 5">
    <name type="scientific">Mya arenaria</name>
    <name type="common">Soft-shell clam</name>
    <dbReference type="NCBI Taxonomy" id="6604"/>
    <lineage>
        <taxon>Eukaryota</taxon>
        <taxon>Metazoa</taxon>
        <taxon>Spiralia</taxon>
        <taxon>Lophotrochozoa</taxon>
        <taxon>Mollusca</taxon>
        <taxon>Bivalvia</taxon>
        <taxon>Autobranchia</taxon>
        <taxon>Heteroconchia</taxon>
        <taxon>Euheterodonta</taxon>
        <taxon>Imparidentia</taxon>
        <taxon>Neoheterodontei</taxon>
        <taxon>Myida</taxon>
        <taxon>Myoidea</taxon>
        <taxon>Myidae</taxon>
        <taxon>Mya</taxon>
    </lineage>
</organism>
<feature type="domain" description="DDE Tnp4" evidence="3">
    <location>
        <begin position="101"/>
        <end position="146"/>
    </location>
</feature>
<dbReference type="Pfam" id="PF13359">
    <property type="entry name" value="DDE_Tnp_4"/>
    <property type="match status" value="1"/>
</dbReference>
<keyword evidence="2" id="KW-0479">Metal-binding</keyword>
<dbReference type="EMBL" id="CP111019">
    <property type="protein sequence ID" value="WAR11588.1"/>
    <property type="molecule type" value="Genomic_DNA"/>
</dbReference>
<name>A0ABY7ESP6_MYAAR</name>
<evidence type="ECO:0000256" key="1">
    <source>
        <dbReference type="ARBA" id="ARBA00001968"/>
    </source>
</evidence>
<keyword evidence="5" id="KW-1185">Reference proteome</keyword>
<protein>
    <submittedName>
        <fullName evidence="4">HARB1-like protein</fullName>
    </submittedName>
</protein>
<reference evidence="4" key="1">
    <citation type="submission" date="2022-11" db="EMBL/GenBank/DDBJ databases">
        <title>Centuries of genome instability and evolution in soft-shell clam transmissible cancer (bioRxiv).</title>
        <authorList>
            <person name="Hart S.F.M."/>
            <person name="Yonemitsu M.A."/>
            <person name="Giersch R.M."/>
            <person name="Beal B.F."/>
            <person name="Arriagada G."/>
            <person name="Davis B.W."/>
            <person name="Ostrander E.A."/>
            <person name="Goff S.P."/>
            <person name="Metzger M.J."/>
        </authorList>
    </citation>
    <scope>NUCLEOTIDE SEQUENCE</scope>
    <source>
        <strain evidence="4">MELC-2E11</strain>
        <tissue evidence="4">Siphon/mantle</tissue>
    </source>
</reference>